<dbReference type="Pfam" id="PF13649">
    <property type="entry name" value="Methyltransf_25"/>
    <property type="match status" value="1"/>
</dbReference>
<sequence length="260" mass="29450">MGIYYLNNGEEGWEAGRLNWSHHEMVMPLVGNTLLPGEIKEQLESEPSPAIADVCTGTGVWAVSVAQELPNAQIRGFDIDKSKFMTNLPSQVELQYGDILSPFPSEFLGKFDLVHARFLVAILRKEDWVPIARNLMTLLRPGGWILWEESGPFAFRVLPISPGWMRMPETLPKHLEDAGFVDLKTKDYHTSPHEKLDVATKESMLRLAYQSFLGMVASGTMEEMKTEAQAKLAVDEIRKEFEQGALCFWTLNRVWGKRPN</sequence>
<evidence type="ECO:0000256" key="1">
    <source>
        <dbReference type="ARBA" id="ARBA00038158"/>
    </source>
</evidence>
<gene>
    <name evidence="3" type="ORF">FHL15_002077</name>
</gene>
<dbReference type="OrthoDB" id="417697at2759"/>
<dbReference type="InterPro" id="IPR029063">
    <property type="entry name" value="SAM-dependent_MTases_sf"/>
</dbReference>
<feature type="domain" description="Methyltransferase" evidence="2">
    <location>
        <begin position="51"/>
        <end position="143"/>
    </location>
</feature>
<accession>A0A553IAR1</accession>
<evidence type="ECO:0000259" key="2">
    <source>
        <dbReference type="Pfam" id="PF13649"/>
    </source>
</evidence>
<dbReference type="AlphaFoldDB" id="A0A553IAR1"/>
<dbReference type="SUPFAM" id="SSF53335">
    <property type="entry name" value="S-adenosyl-L-methionine-dependent methyltransferases"/>
    <property type="match status" value="1"/>
</dbReference>
<protein>
    <recommendedName>
        <fullName evidence="2">Methyltransferase domain-containing protein</fullName>
    </recommendedName>
</protein>
<dbReference type="Proteomes" id="UP000319160">
    <property type="component" value="Unassembled WGS sequence"/>
</dbReference>
<reference evidence="4" key="1">
    <citation type="submission" date="2019-06" db="EMBL/GenBank/DDBJ databases">
        <title>Draft genome sequence of the griseofulvin-producing fungus Xylaria cubensis strain G536.</title>
        <authorList>
            <person name="Mead M.E."/>
            <person name="Raja H.A."/>
            <person name="Steenwyk J.L."/>
            <person name="Knowles S.L."/>
            <person name="Oberlies N.H."/>
            <person name="Rokas A."/>
        </authorList>
    </citation>
    <scope>NUCLEOTIDE SEQUENCE [LARGE SCALE GENOMIC DNA]</scope>
    <source>
        <strain evidence="4">G536</strain>
    </source>
</reference>
<dbReference type="Gene3D" id="3.40.50.150">
    <property type="entry name" value="Vaccinia Virus protein VP39"/>
    <property type="match status" value="1"/>
</dbReference>
<comment type="similarity">
    <text evidence="1">Belongs to the methyltransferase superfamily. LaeA methyltransferase family.</text>
</comment>
<evidence type="ECO:0000313" key="3">
    <source>
        <dbReference type="EMBL" id="TRX97283.1"/>
    </source>
</evidence>
<comment type="caution">
    <text evidence="3">The sequence shown here is derived from an EMBL/GenBank/DDBJ whole genome shotgun (WGS) entry which is preliminary data.</text>
</comment>
<dbReference type="EMBL" id="VFLP01000007">
    <property type="protein sequence ID" value="TRX97283.1"/>
    <property type="molecule type" value="Genomic_DNA"/>
</dbReference>
<dbReference type="STRING" id="2512241.A0A553IAR1"/>
<dbReference type="InterPro" id="IPR041698">
    <property type="entry name" value="Methyltransf_25"/>
</dbReference>
<dbReference type="PANTHER" id="PTHR43591">
    <property type="entry name" value="METHYLTRANSFERASE"/>
    <property type="match status" value="1"/>
</dbReference>
<organism evidence="3 4">
    <name type="scientific">Xylaria flabelliformis</name>
    <dbReference type="NCBI Taxonomy" id="2512241"/>
    <lineage>
        <taxon>Eukaryota</taxon>
        <taxon>Fungi</taxon>
        <taxon>Dikarya</taxon>
        <taxon>Ascomycota</taxon>
        <taxon>Pezizomycotina</taxon>
        <taxon>Sordariomycetes</taxon>
        <taxon>Xylariomycetidae</taxon>
        <taxon>Xylariales</taxon>
        <taxon>Xylariaceae</taxon>
        <taxon>Xylaria</taxon>
    </lineage>
</organism>
<evidence type="ECO:0000313" key="4">
    <source>
        <dbReference type="Proteomes" id="UP000319160"/>
    </source>
</evidence>
<dbReference type="PANTHER" id="PTHR43591:SF110">
    <property type="entry name" value="RHODANESE DOMAIN-CONTAINING PROTEIN"/>
    <property type="match status" value="1"/>
</dbReference>
<name>A0A553IAR1_9PEZI</name>
<proteinExistence type="inferred from homology"/>
<keyword evidence="4" id="KW-1185">Reference proteome</keyword>
<dbReference type="CDD" id="cd02440">
    <property type="entry name" value="AdoMet_MTases"/>
    <property type="match status" value="1"/>
</dbReference>